<feature type="transmembrane region" description="Helical" evidence="1">
    <location>
        <begin position="165"/>
        <end position="186"/>
    </location>
</feature>
<feature type="transmembrane region" description="Helical" evidence="1">
    <location>
        <begin position="34"/>
        <end position="54"/>
    </location>
</feature>
<dbReference type="AlphaFoldDB" id="A0A9P7F6M4"/>
<feature type="domain" description="DUF6533" evidence="2">
    <location>
        <begin position="38"/>
        <end position="63"/>
    </location>
</feature>
<organism evidence="3 4">
    <name type="scientific">Suillus discolor</name>
    <dbReference type="NCBI Taxonomy" id="1912936"/>
    <lineage>
        <taxon>Eukaryota</taxon>
        <taxon>Fungi</taxon>
        <taxon>Dikarya</taxon>
        <taxon>Basidiomycota</taxon>
        <taxon>Agaricomycotina</taxon>
        <taxon>Agaricomycetes</taxon>
        <taxon>Agaricomycetidae</taxon>
        <taxon>Boletales</taxon>
        <taxon>Suillineae</taxon>
        <taxon>Suillaceae</taxon>
        <taxon>Suillus</taxon>
    </lineage>
</organism>
<keyword evidence="1" id="KW-0472">Membrane</keyword>
<accession>A0A9P7F6M4</accession>
<dbReference type="OrthoDB" id="3349377at2759"/>
<evidence type="ECO:0000256" key="1">
    <source>
        <dbReference type="SAM" id="Phobius"/>
    </source>
</evidence>
<name>A0A9P7F6M4_9AGAM</name>
<feature type="transmembrane region" description="Helical" evidence="1">
    <location>
        <begin position="61"/>
        <end position="82"/>
    </location>
</feature>
<keyword evidence="1" id="KW-0812">Transmembrane</keyword>
<dbReference type="GeneID" id="64703694"/>
<evidence type="ECO:0000259" key="2">
    <source>
        <dbReference type="Pfam" id="PF20151"/>
    </source>
</evidence>
<feature type="transmembrane region" description="Helical" evidence="1">
    <location>
        <begin position="113"/>
        <end position="135"/>
    </location>
</feature>
<dbReference type="InterPro" id="IPR045340">
    <property type="entry name" value="DUF6533"/>
</dbReference>
<dbReference type="Proteomes" id="UP000823399">
    <property type="component" value="Unassembled WGS sequence"/>
</dbReference>
<dbReference type="EMBL" id="JABBWM010000025">
    <property type="protein sequence ID" value="KAG2108893.1"/>
    <property type="molecule type" value="Genomic_DNA"/>
</dbReference>
<reference evidence="3" key="1">
    <citation type="journal article" date="2020" name="New Phytol.">
        <title>Comparative genomics reveals dynamic genome evolution in host specialist ectomycorrhizal fungi.</title>
        <authorList>
            <person name="Lofgren L.A."/>
            <person name="Nguyen N.H."/>
            <person name="Vilgalys R."/>
            <person name="Ruytinx J."/>
            <person name="Liao H.L."/>
            <person name="Branco S."/>
            <person name="Kuo A."/>
            <person name="LaButti K."/>
            <person name="Lipzen A."/>
            <person name="Andreopoulos W."/>
            <person name="Pangilinan J."/>
            <person name="Riley R."/>
            <person name="Hundley H."/>
            <person name="Na H."/>
            <person name="Barry K."/>
            <person name="Grigoriev I.V."/>
            <person name="Stajich J.E."/>
            <person name="Kennedy P.G."/>
        </authorList>
    </citation>
    <scope>NUCLEOTIDE SEQUENCE</scope>
    <source>
        <strain evidence="3">FC423</strain>
    </source>
</reference>
<evidence type="ECO:0000313" key="4">
    <source>
        <dbReference type="Proteomes" id="UP000823399"/>
    </source>
</evidence>
<keyword evidence="1" id="KW-1133">Transmembrane helix</keyword>
<evidence type="ECO:0000313" key="3">
    <source>
        <dbReference type="EMBL" id="KAG2108893.1"/>
    </source>
</evidence>
<dbReference type="Pfam" id="PF20151">
    <property type="entry name" value="DUF6533"/>
    <property type="match status" value="1"/>
</dbReference>
<sequence>MQILAIEALNGAISSAHAIVSNNPSWWPIIDSDLFYCYWAVAAGIMVIYDWVLTIGQEIELIWICYTGIPYSVVSLLAFMPLVSLTDAAISFMLGAIMIARLYAMYQGSRMMLIFLVVVFLAVNIACGVIVAIGFKDIVAEELILSGMYMCSYAAEGDAELLNSMIWVLNAIWEVLALCLSVWIAVKHFYDL</sequence>
<dbReference type="RefSeq" id="XP_041293136.1">
    <property type="nucleotide sequence ID" value="XM_041441435.1"/>
</dbReference>
<protein>
    <recommendedName>
        <fullName evidence="2">DUF6533 domain-containing protein</fullName>
    </recommendedName>
</protein>
<comment type="caution">
    <text evidence="3">The sequence shown here is derived from an EMBL/GenBank/DDBJ whole genome shotgun (WGS) entry which is preliminary data.</text>
</comment>
<keyword evidence="4" id="KW-1185">Reference proteome</keyword>
<feature type="transmembrane region" description="Helical" evidence="1">
    <location>
        <begin position="88"/>
        <end position="106"/>
    </location>
</feature>
<gene>
    <name evidence="3" type="ORF">F5147DRAFT_773227</name>
</gene>
<proteinExistence type="predicted"/>